<evidence type="ECO:0000256" key="1">
    <source>
        <dbReference type="ARBA" id="ARBA00008315"/>
    </source>
</evidence>
<comment type="similarity">
    <text evidence="1">Belongs to the CFAP97 family.</text>
</comment>
<protein>
    <submittedName>
        <fullName evidence="3">Uncharacterized protein</fullName>
    </submittedName>
</protein>
<reference evidence="3 4" key="1">
    <citation type="journal article" date="2018" name="Biotechnol. Adv.">
        <title>Improved genomic resources and new bioinformatic workflow for the carcinogenic parasite Clonorchis sinensis: Biotechnological implications.</title>
        <authorList>
            <person name="Wang D."/>
            <person name="Korhonen P.K."/>
            <person name="Gasser R.B."/>
            <person name="Young N.D."/>
        </authorList>
    </citation>
    <scope>NUCLEOTIDE SEQUENCE [LARGE SCALE GENOMIC DNA]</scope>
    <source>
        <strain evidence="3">Cs-k2</strain>
    </source>
</reference>
<dbReference type="InterPro" id="IPR038792">
    <property type="entry name" value="CFAP97D1/2"/>
</dbReference>
<name>A0A8T1MD97_CLOSI</name>
<sequence length="186" mass="22207">MYNSYYTVKPCQNKFLQSRLDDKARAIHKKALENMKPVVDTKAPKTFQLIRKEMEISSFDKQNSARIESDNKRLRKRLVYIYSHPGKVDNQNKYKIKSLNAPKKRQEDERLRVENAELKRRLDERTKPRNERKWESEWVETLSYMNNASRYPLCLVRKNTRSDQNLGSPRKKVEKRTASSKSKEPE</sequence>
<evidence type="ECO:0000313" key="3">
    <source>
        <dbReference type="EMBL" id="KAG5447354.1"/>
    </source>
</evidence>
<dbReference type="Pfam" id="PF13879">
    <property type="entry name" value="Hmw_CFAP97"/>
    <property type="match status" value="1"/>
</dbReference>
<evidence type="ECO:0000256" key="2">
    <source>
        <dbReference type="SAM" id="MobiDB-lite"/>
    </source>
</evidence>
<dbReference type="PANTHER" id="PTHR33768">
    <property type="entry name" value="MIP11318P"/>
    <property type="match status" value="1"/>
</dbReference>
<dbReference type="EMBL" id="NIRI02000042">
    <property type="protein sequence ID" value="KAG5447354.1"/>
    <property type="molecule type" value="Genomic_DNA"/>
</dbReference>
<dbReference type="AlphaFoldDB" id="A0A8T1MD97"/>
<accession>A0A8T1MD97</accession>
<dbReference type="InterPro" id="IPR029488">
    <property type="entry name" value="Hmw/CFAP97"/>
</dbReference>
<feature type="region of interest" description="Disordered" evidence="2">
    <location>
        <begin position="155"/>
        <end position="186"/>
    </location>
</feature>
<reference evidence="3 4" key="2">
    <citation type="journal article" date="2021" name="Genomics">
        <title>High-quality reference genome for Clonorchis sinensis.</title>
        <authorList>
            <person name="Young N.D."/>
            <person name="Stroehlein A.J."/>
            <person name="Kinkar L."/>
            <person name="Wang T."/>
            <person name="Sohn W.M."/>
            <person name="Chang B.C.H."/>
            <person name="Kaur P."/>
            <person name="Weisz D."/>
            <person name="Dudchenko O."/>
            <person name="Aiden E.L."/>
            <person name="Korhonen P.K."/>
            <person name="Gasser R.B."/>
        </authorList>
    </citation>
    <scope>NUCLEOTIDE SEQUENCE [LARGE SCALE GENOMIC DNA]</scope>
    <source>
        <strain evidence="3">Cs-k2</strain>
    </source>
</reference>
<organism evidence="3 4">
    <name type="scientific">Clonorchis sinensis</name>
    <name type="common">Chinese liver fluke</name>
    <dbReference type="NCBI Taxonomy" id="79923"/>
    <lineage>
        <taxon>Eukaryota</taxon>
        <taxon>Metazoa</taxon>
        <taxon>Spiralia</taxon>
        <taxon>Lophotrochozoa</taxon>
        <taxon>Platyhelminthes</taxon>
        <taxon>Trematoda</taxon>
        <taxon>Digenea</taxon>
        <taxon>Opisthorchiida</taxon>
        <taxon>Opisthorchiata</taxon>
        <taxon>Opisthorchiidae</taxon>
        <taxon>Clonorchis</taxon>
    </lineage>
</organism>
<keyword evidence="4" id="KW-1185">Reference proteome</keyword>
<comment type="caution">
    <text evidence="3">The sequence shown here is derived from an EMBL/GenBank/DDBJ whole genome shotgun (WGS) entry which is preliminary data.</text>
</comment>
<dbReference type="OrthoDB" id="2163395at2759"/>
<proteinExistence type="inferred from homology"/>
<dbReference type="PANTHER" id="PTHR33768:SF3">
    <property type="entry name" value="MIP11318P"/>
    <property type="match status" value="1"/>
</dbReference>
<gene>
    <name evidence="3" type="ORF">CSKR_200487</name>
</gene>
<dbReference type="Proteomes" id="UP000286415">
    <property type="component" value="Unassembled WGS sequence"/>
</dbReference>
<feature type="compositionally biased region" description="Basic and acidic residues" evidence="2">
    <location>
        <begin position="175"/>
        <end position="186"/>
    </location>
</feature>
<evidence type="ECO:0000313" key="4">
    <source>
        <dbReference type="Proteomes" id="UP000286415"/>
    </source>
</evidence>